<protein>
    <submittedName>
        <fullName evidence="2">Uncharacterized protein</fullName>
    </submittedName>
</protein>
<accession>A0ABR0EM02</accession>
<organism evidence="2 3">
    <name type="scientific">Zasmidium cellare</name>
    <name type="common">Wine cellar mold</name>
    <name type="synonym">Racodium cellare</name>
    <dbReference type="NCBI Taxonomy" id="395010"/>
    <lineage>
        <taxon>Eukaryota</taxon>
        <taxon>Fungi</taxon>
        <taxon>Dikarya</taxon>
        <taxon>Ascomycota</taxon>
        <taxon>Pezizomycotina</taxon>
        <taxon>Dothideomycetes</taxon>
        <taxon>Dothideomycetidae</taxon>
        <taxon>Mycosphaerellales</taxon>
        <taxon>Mycosphaerellaceae</taxon>
        <taxon>Zasmidium</taxon>
    </lineage>
</organism>
<sequence length="284" mass="31256">MRPVGRKKVLLPEANVSREDDGFANVGNQESGTASKDQAVDSSKAKGVRMRLTARGRKKVFLPESNFPREDEVSMTAGLPRARTASNEQAVDDPLMRPDLVPLYPYGLGFMDVGDVTADFLVAYIIVYSVNQDDGVLRVWLNKLKTENRALELEPPWQKYTRKAAEGIRFADLGLRRLDKTPAATALEIDTLVVPPGVTFDGLPVAVLVRTLETTAALRNREQEKGLSGAWWDENMIKGGIGNVEGKVRSKDLQEQILRGFDLLKEARSPSMGKKCGRGELGSS</sequence>
<keyword evidence="3" id="KW-1185">Reference proteome</keyword>
<evidence type="ECO:0000256" key="1">
    <source>
        <dbReference type="SAM" id="MobiDB-lite"/>
    </source>
</evidence>
<reference evidence="2 3" key="1">
    <citation type="journal article" date="2023" name="G3 (Bethesda)">
        <title>A chromosome-level genome assembly of Zasmidium syzygii isolated from banana leaves.</title>
        <authorList>
            <person name="van Westerhoven A.C."/>
            <person name="Mehrabi R."/>
            <person name="Talebi R."/>
            <person name="Steentjes M.B.F."/>
            <person name="Corcolon B."/>
            <person name="Chong P.A."/>
            <person name="Kema G.H.J."/>
            <person name="Seidl M.F."/>
        </authorList>
    </citation>
    <scope>NUCLEOTIDE SEQUENCE [LARGE SCALE GENOMIC DNA]</scope>
    <source>
        <strain evidence="2 3">P124</strain>
    </source>
</reference>
<dbReference type="EMBL" id="JAXOVC010000004">
    <property type="protein sequence ID" value="KAK4502599.1"/>
    <property type="molecule type" value="Genomic_DNA"/>
</dbReference>
<evidence type="ECO:0000313" key="3">
    <source>
        <dbReference type="Proteomes" id="UP001305779"/>
    </source>
</evidence>
<proteinExistence type="predicted"/>
<feature type="compositionally biased region" description="Polar residues" evidence="1">
    <location>
        <begin position="26"/>
        <end position="36"/>
    </location>
</feature>
<feature type="region of interest" description="Disordered" evidence="1">
    <location>
        <begin position="1"/>
        <end position="46"/>
    </location>
</feature>
<gene>
    <name evidence="2" type="ORF">PRZ48_006025</name>
</gene>
<name>A0ABR0EM02_ZASCE</name>
<dbReference type="Proteomes" id="UP001305779">
    <property type="component" value="Unassembled WGS sequence"/>
</dbReference>
<evidence type="ECO:0000313" key="2">
    <source>
        <dbReference type="EMBL" id="KAK4502599.1"/>
    </source>
</evidence>
<comment type="caution">
    <text evidence="2">The sequence shown here is derived from an EMBL/GenBank/DDBJ whole genome shotgun (WGS) entry which is preliminary data.</text>
</comment>